<name>A0A1E5T2Y2_9BACT</name>
<dbReference type="GO" id="GO:0004055">
    <property type="term" value="F:argininosuccinate synthase activity"/>
    <property type="evidence" value="ECO:0007669"/>
    <property type="project" value="UniProtKB-EC"/>
</dbReference>
<dbReference type="GO" id="GO:0005737">
    <property type="term" value="C:cytoplasm"/>
    <property type="evidence" value="ECO:0007669"/>
    <property type="project" value="TreeGrafter"/>
</dbReference>
<dbReference type="AlphaFoldDB" id="A0A1E5T2Y2"/>
<organism evidence="10 11">
    <name type="scientific">Roseivirga misakiensis</name>
    <dbReference type="NCBI Taxonomy" id="1563681"/>
    <lineage>
        <taxon>Bacteria</taxon>
        <taxon>Pseudomonadati</taxon>
        <taxon>Bacteroidota</taxon>
        <taxon>Cytophagia</taxon>
        <taxon>Cytophagales</taxon>
        <taxon>Roseivirgaceae</taxon>
        <taxon>Roseivirga</taxon>
    </lineage>
</organism>
<feature type="domain" description="Arginosuccinate synthase C-terminal" evidence="9">
    <location>
        <begin position="175"/>
        <end position="390"/>
    </location>
</feature>
<dbReference type="InterPro" id="IPR023434">
    <property type="entry name" value="Arginosuc_synth_type_1_subfam"/>
</dbReference>
<dbReference type="EMBL" id="MDGQ01000004">
    <property type="protein sequence ID" value="OEK05739.1"/>
    <property type="molecule type" value="Genomic_DNA"/>
</dbReference>
<feature type="domain" description="Arginosuccinate synthase-like N-terminal" evidence="8">
    <location>
        <begin position="5"/>
        <end position="167"/>
    </location>
</feature>
<evidence type="ECO:0000313" key="11">
    <source>
        <dbReference type="Proteomes" id="UP000095552"/>
    </source>
</evidence>
<sequence>MENKKVVLAYSGGLDTSYCVKYLKDDKGLEVHSVLVNTGGFTKDELVEVEKRAYELGVKSHTTVEETENYYQSVVKYLIYGNILKNSTYPLSVSAERVSQAIAIAKHAKSLNADYIAHGSTGAGNDQVRFDMIFQSFLPEAEIITPIRDLQLSREEEIAYLKTKGVEMDFEKAAYSINKGLWGTSVGGKETLTSNGYLPESAFPTQVTKDKAEELTLGFENGELKTVNEKRFDKSHEAIQYLETLAGPFGIGRDIHVGDTIIGIKGRVGFEAAAALLTIKAHQALEKHVLTKWQIYWKDQIAAFYGNWLHEGQFMDPVMRDMEAMMDSTQQNVTGKVFMTLLPYRYQVNGIESDHDLMSAKFGHYGEMNKTWSGDDVKGFAKIFGNQNAIYHQVNGDS</sequence>
<dbReference type="Gene3D" id="3.90.1260.10">
    <property type="entry name" value="Argininosuccinate synthetase, chain A, domain 2"/>
    <property type="match status" value="1"/>
</dbReference>
<dbReference type="InterPro" id="IPR048268">
    <property type="entry name" value="Arginosuc_syn_C"/>
</dbReference>
<dbReference type="Proteomes" id="UP000095552">
    <property type="component" value="Unassembled WGS sequence"/>
</dbReference>
<comment type="pathway">
    <text evidence="1">Amino-acid biosynthesis; L-arginine biosynthesis; L-arginine from L-ornithine and carbamoyl phosphate: step 2/3.</text>
</comment>
<dbReference type="PROSITE" id="PS00564">
    <property type="entry name" value="ARGININOSUCCIN_SYN_1"/>
    <property type="match status" value="1"/>
</dbReference>
<dbReference type="Pfam" id="PF20979">
    <property type="entry name" value="Arginosuc_syn_C"/>
    <property type="match status" value="1"/>
</dbReference>
<dbReference type="UniPathway" id="UPA00068">
    <property type="reaction ID" value="UER00113"/>
</dbReference>
<protein>
    <recommendedName>
        <fullName evidence="2">argininosuccinate synthase</fullName>
        <ecNumber evidence="2">6.3.4.5</ecNumber>
    </recommendedName>
</protein>
<dbReference type="STRING" id="1563681.BFP71_06345"/>
<evidence type="ECO:0000256" key="1">
    <source>
        <dbReference type="ARBA" id="ARBA00004967"/>
    </source>
</evidence>
<evidence type="ECO:0000256" key="4">
    <source>
        <dbReference type="ARBA" id="ARBA00022598"/>
    </source>
</evidence>
<dbReference type="RefSeq" id="WP_069834657.1">
    <property type="nucleotide sequence ID" value="NZ_MDGQ01000004.1"/>
</dbReference>
<evidence type="ECO:0000256" key="5">
    <source>
        <dbReference type="ARBA" id="ARBA00022605"/>
    </source>
</evidence>
<evidence type="ECO:0000259" key="8">
    <source>
        <dbReference type="Pfam" id="PF00764"/>
    </source>
</evidence>
<dbReference type="Gene3D" id="3.40.50.620">
    <property type="entry name" value="HUPs"/>
    <property type="match status" value="1"/>
</dbReference>
<keyword evidence="4" id="KW-0436">Ligase</keyword>
<evidence type="ECO:0000256" key="7">
    <source>
        <dbReference type="ARBA" id="ARBA00022840"/>
    </source>
</evidence>
<evidence type="ECO:0000256" key="6">
    <source>
        <dbReference type="ARBA" id="ARBA00022741"/>
    </source>
</evidence>
<keyword evidence="5" id="KW-0028">Amino-acid biosynthesis</keyword>
<dbReference type="InterPro" id="IPR018223">
    <property type="entry name" value="Arginosuc_synth_CS"/>
</dbReference>
<evidence type="ECO:0000313" key="10">
    <source>
        <dbReference type="EMBL" id="OEK05739.1"/>
    </source>
</evidence>
<evidence type="ECO:0000256" key="2">
    <source>
        <dbReference type="ARBA" id="ARBA00012286"/>
    </source>
</evidence>
<dbReference type="InterPro" id="IPR001518">
    <property type="entry name" value="Arginosuc_synth"/>
</dbReference>
<keyword evidence="11" id="KW-1185">Reference proteome</keyword>
<dbReference type="PANTHER" id="PTHR11587">
    <property type="entry name" value="ARGININOSUCCINATE SYNTHASE"/>
    <property type="match status" value="1"/>
</dbReference>
<dbReference type="EC" id="6.3.4.5" evidence="2"/>
<keyword evidence="7" id="KW-0067">ATP-binding</keyword>
<evidence type="ECO:0000259" key="9">
    <source>
        <dbReference type="Pfam" id="PF20979"/>
    </source>
</evidence>
<proteinExistence type="predicted"/>
<dbReference type="SUPFAM" id="SSF69864">
    <property type="entry name" value="Argininosuccinate synthetase, C-terminal domain"/>
    <property type="match status" value="1"/>
</dbReference>
<gene>
    <name evidence="10" type="ORF">BFP71_06345</name>
</gene>
<dbReference type="GO" id="GO:0000053">
    <property type="term" value="P:argininosuccinate metabolic process"/>
    <property type="evidence" value="ECO:0007669"/>
    <property type="project" value="TreeGrafter"/>
</dbReference>
<dbReference type="InterPro" id="IPR014729">
    <property type="entry name" value="Rossmann-like_a/b/a_fold"/>
</dbReference>
<keyword evidence="6" id="KW-0547">Nucleotide-binding</keyword>
<dbReference type="PANTHER" id="PTHR11587:SF2">
    <property type="entry name" value="ARGININOSUCCINATE SYNTHASE"/>
    <property type="match status" value="1"/>
</dbReference>
<dbReference type="GO" id="GO:0005524">
    <property type="term" value="F:ATP binding"/>
    <property type="evidence" value="ECO:0007669"/>
    <property type="project" value="UniProtKB-KW"/>
</dbReference>
<dbReference type="SUPFAM" id="SSF52402">
    <property type="entry name" value="Adenine nucleotide alpha hydrolases-like"/>
    <property type="match status" value="1"/>
</dbReference>
<dbReference type="GO" id="GO:0000050">
    <property type="term" value="P:urea cycle"/>
    <property type="evidence" value="ECO:0007669"/>
    <property type="project" value="TreeGrafter"/>
</dbReference>
<reference evidence="10 11" key="1">
    <citation type="submission" date="2016-08" db="EMBL/GenBank/DDBJ databases">
        <title>Draft genome of Fabibacter sp. strain SK-8.</title>
        <authorList>
            <person name="Wong S.-K."/>
            <person name="Hamasaki K."/>
            <person name="Yoshizawa S."/>
        </authorList>
    </citation>
    <scope>NUCLEOTIDE SEQUENCE [LARGE SCALE GENOMIC DNA]</scope>
    <source>
        <strain evidence="10 11">SK-8</strain>
    </source>
</reference>
<keyword evidence="3" id="KW-0055">Arginine biosynthesis</keyword>
<dbReference type="GO" id="GO:0006526">
    <property type="term" value="P:L-arginine biosynthetic process"/>
    <property type="evidence" value="ECO:0007669"/>
    <property type="project" value="UniProtKB-UniPathway"/>
</dbReference>
<dbReference type="Pfam" id="PF00764">
    <property type="entry name" value="Arginosuc_synth"/>
    <property type="match status" value="1"/>
</dbReference>
<accession>A0A1E5T2Y2</accession>
<evidence type="ECO:0000256" key="3">
    <source>
        <dbReference type="ARBA" id="ARBA00022571"/>
    </source>
</evidence>
<comment type="caution">
    <text evidence="10">The sequence shown here is derived from an EMBL/GenBank/DDBJ whole genome shotgun (WGS) entry which is preliminary data.</text>
</comment>
<dbReference type="InterPro" id="IPR024074">
    <property type="entry name" value="AS_cat/multimer_dom_body"/>
</dbReference>
<dbReference type="CDD" id="cd01999">
    <property type="entry name" value="ASS"/>
    <property type="match status" value="1"/>
</dbReference>
<dbReference type="OrthoDB" id="9801641at2"/>
<dbReference type="InterPro" id="IPR048267">
    <property type="entry name" value="Arginosuc_syn_N"/>
</dbReference>